<evidence type="ECO:0000313" key="7">
    <source>
        <dbReference type="Proteomes" id="UP000002222"/>
    </source>
</evidence>
<accession>D1B3F7</accession>
<dbReference type="STRING" id="525898.Sdel_1611"/>
<dbReference type="AlphaFoldDB" id="D1B3F7"/>
<reference evidence="7" key="1">
    <citation type="submission" date="2009-11" db="EMBL/GenBank/DDBJ databases">
        <title>The complete genome of Sulfurospirillum deleyianum DSM 6946.</title>
        <authorList>
            <consortium name="US DOE Joint Genome Institute (JGI-PGF)"/>
            <person name="Lucas S."/>
            <person name="Copeland A."/>
            <person name="Lapidus A."/>
            <person name="Glavina del Rio T."/>
            <person name="Dalin E."/>
            <person name="Tice H."/>
            <person name="Bruce D."/>
            <person name="Goodwin L."/>
            <person name="Pitluck S."/>
            <person name="Kyrpides N."/>
            <person name="Mavromatis K."/>
            <person name="Ivanova N."/>
            <person name="Ovchinnikova G."/>
            <person name="Munk A.C."/>
            <person name="Lu M."/>
            <person name="Brettin T."/>
            <person name="Detter J.C."/>
            <person name="Han C."/>
            <person name="Tapia R."/>
            <person name="Larimer F."/>
            <person name="Land M."/>
            <person name="Hauser L."/>
            <person name="Markowitz V."/>
            <person name="Cheng J.F."/>
            <person name="Hugenholtz P."/>
            <person name="Woyke T."/>
            <person name="Wu D."/>
            <person name="Aumann P."/>
            <person name="Schneider S."/>
            <person name="Lang E."/>
            <person name="Spring S."/>
            <person name="Klenk H.P."/>
            <person name="Eisen J.A."/>
        </authorList>
    </citation>
    <scope>NUCLEOTIDE SEQUENCE [LARGE SCALE GENOMIC DNA]</scope>
    <source>
        <strain evidence="7">ATCC 51133 / DSM 6946 / 5175</strain>
    </source>
</reference>
<dbReference type="OrthoDB" id="9802365at2"/>
<dbReference type="SMART" id="SM00478">
    <property type="entry name" value="ENDO3c"/>
    <property type="match status" value="1"/>
</dbReference>
<dbReference type="Gene3D" id="1.10.1670.10">
    <property type="entry name" value="Helix-hairpin-Helix base-excision DNA repair enzymes (C-terminal)"/>
    <property type="match status" value="1"/>
</dbReference>
<evidence type="ECO:0000313" key="6">
    <source>
        <dbReference type="EMBL" id="ACZ12627.1"/>
    </source>
</evidence>
<proteinExistence type="predicted"/>
<dbReference type="GO" id="GO:0051539">
    <property type="term" value="F:4 iron, 4 sulfur cluster binding"/>
    <property type="evidence" value="ECO:0007669"/>
    <property type="project" value="UniProtKB-KW"/>
</dbReference>
<dbReference type="PANTHER" id="PTHR10359">
    <property type="entry name" value="A/G-SPECIFIC ADENINE GLYCOSYLASE/ENDONUCLEASE III"/>
    <property type="match status" value="1"/>
</dbReference>
<dbReference type="CDD" id="cd00056">
    <property type="entry name" value="ENDO3c"/>
    <property type="match status" value="1"/>
</dbReference>
<evidence type="ECO:0000256" key="3">
    <source>
        <dbReference type="ARBA" id="ARBA00023004"/>
    </source>
</evidence>
<dbReference type="HOGENOM" id="CLU_012862_6_0_7"/>
<keyword evidence="3" id="KW-0408">Iron</keyword>
<dbReference type="NCBIfam" id="NF010494">
    <property type="entry name" value="PRK13913.1"/>
    <property type="match status" value="1"/>
</dbReference>
<dbReference type="GO" id="GO:0046872">
    <property type="term" value="F:metal ion binding"/>
    <property type="evidence" value="ECO:0007669"/>
    <property type="project" value="UniProtKB-KW"/>
</dbReference>
<dbReference type="GO" id="GO:0006284">
    <property type="term" value="P:base-excision repair"/>
    <property type="evidence" value="ECO:0007669"/>
    <property type="project" value="InterPro"/>
</dbReference>
<dbReference type="GO" id="GO:0003824">
    <property type="term" value="F:catalytic activity"/>
    <property type="evidence" value="ECO:0007669"/>
    <property type="project" value="InterPro"/>
</dbReference>
<dbReference type="Pfam" id="PF00730">
    <property type="entry name" value="HhH-GPD"/>
    <property type="match status" value="1"/>
</dbReference>
<dbReference type="Gene3D" id="1.10.340.30">
    <property type="entry name" value="Hypothetical protein, domain 2"/>
    <property type="match status" value="1"/>
</dbReference>
<dbReference type="PANTHER" id="PTHR10359:SF19">
    <property type="entry name" value="DNA REPAIR GLYCOSYLASE MJ1434-RELATED"/>
    <property type="match status" value="1"/>
</dbReference>
<protein>
    <submittedName>
        <fullName evidence="6">HhH-GPD family protein</fullName>
    </submittedName>
</protein>
<evidence type="ECO:0000256" key="1">
    <source>
        <dbReference type="ARBA" id="ARBA00022485"/>
    </source>
</evidence>
<dbReference type="Proteomes" id="UP000002222">
    <property type="component" value="Chromosome"/>
</dbReference>
<evidence type="ECO:0000256" key="4">
    <source>
        <dbReference type="ARBA" id="ARBA00023014"/>
    </source>
</evidence>
<sequence>MNSSFELLCALKAQGYLKGMRDSLWWPRSGTFWVILGAILTQQTKWEKVEESLLNLENLGVKSLETFQELDLETVANAIKPSGFYNTKAKNLYYLTKAILRDFGSFDRFYESVSRKWLLAQKGIGEESADSILCYACHRDIMVMDAYTARLLNGFGYSFESYQELQSWMEEGVESHKRAIEKLYEKEMPLHEIYARFHGKIVEFCKEKSRGKVVDVVCLGL</sequence>
<keyword evidence="2" id="KW-0479">Metal-binding</keyword>
<name>D1B3F7_SULD5</name>
<gene>
    <name evidence="6" type="ordered locus">Sdel_1611</name>
</gene>
<keyword evidence="1" id="KW-0004">4Fe-4S</keyword>
<dbReference type="InterPro" id="IPR023170">
    <property type="entry name" value="HhH_base_excis_C"/>
</dbReference>
<dbReference type="InterPro" id="IPR011257">
    <property type="entry name" value="DNA_glycosylase"/>
</dbReference>
<dbReference type="EMBL" id="CP001816">
    <property type="protein sequence ID" value="ACZ12627.1"/>
    <property type="molecule type" value="Genomic_DNA"/>
</dbReference>
<dbReference type="RefSeq" id="WP_012857377.1">
    <property type="nucleotide sequence ID" value="NC_013512.1"/>
</dbReference>
<organism evidence="6 7">
    <name type="scientific">Sulfurospirillum deleyianum (strain ATCC 51133 / DSM 6946 / 5175)</name>
    <dbReference type="NCBI Taxonomy" id="525898"/>
    <lineage>
        <taxon>Bacteria</taxon>
        <taxon>Pseudomonadati</taxon>
        <taxon>Campylobacterota</taxon>
        <taxon>Epsilonproteobacteria</taxon>
        <taxon>Campylobacterales</taxon>
        <taxon>Sulfurospirillaceae</taxon>
        <taxon>Sulfurospirillum</taxon>
    </lineage>
</organism>
<reference evidence="6 7" key="2">
    <citation type="journal article" date="2010" name="Stand. Genomic Sci.">
        <title>Complete genome sequence of Sulfurospirillum deleyianum type strain (5175).</title>
        <authorList>
            <person name="Sikorski J."/>
            <person name="Lapidus A."/>
            <person name="Copeland A."/>
            <person name="Glavina Del Rio T."/>
            <person name="Nolan M."/>
            <person name="Lucas S."/>
            <person name="Chen F."/>
            <person name="Tice H."/>
            <person name="Cheng J.F."/>
            <person name="Saunders E."/>
            <person name="Bruce D."/>
            <person name="Goodwin L."/>
            <person name="Pitluck S."/>
            <person name="Ovchinnikova G."/>
            <person name="Pati A."/>
            <person name="Ivanova N."/>
            <person name="Mavromatis K."/>
            <person name="Chen A."/>
            <person name="Palaniappan K."/>
            <person name="Chain P."/>
            <person name="Land M."/>
            <person name="Hauser L."/>
            <person name="Chang Y.J."/>
            <person name="Jeffries C.D."/>
            <person name="Brettin T."/>
            <person name="Detter J.C."/>
            <person name="Han C."/>
            <person name="Rohde M."/>
            <person name="Lang E."/>
            <person name="Spring S."/>
            <person name="Goker M."/>
            <person name="Bristow J."/>
            <person name="Eisen J.A."/>
            <person name="Markowitz V."/>
            <person name="Hugenholtz P."/>
            <person name="Kyrpides N.C."/>
            <person name="Klenk H.P."/>
        </authorList>
    </citation>
    <scope>NUCLEOTIDE SEQUENCE [LARGE SCALE GENOMIC DNA]</scope>
    <source>
        <strain evidence="7">ATCC 51133 / DSM 6946 / 5175</strain>
    </source>
</reference>
<dbReference type="KEGG" id="sdl:Sdel_1611"/>
<keyword evidence="7" id="KW-1185">Reference proteome</keyword>
<dbReference type="SUPFAM" id="SSF48150">
    <property type="entry name" value="DNA-glycosylase"/>
    <property type="match status" value="1"/>
</dbReference>
<evidence type="ECO:0000259" key="5">
    <source>
        <dbReference type="SMART" id="SM00478"/>
    </source>
</evidence>
<dbReference type="eggNOG" id="COG2231">
    <property type="taxonomic scope" value="Bacteria"/>
</dbReference>
<dbReference type="InterPro" id="IPR003265">
    <property type="entry name" value="HhH-GPD_domain"/>
</dbReference>
<evidence type="ECO:0000256" key="2">
    <source>
        <dbReference type="ARBA" id="ARBA00022723"/>
    </source>
</evidence>
<feature type="domain" description="HhH-GPD" evidence="5">
    <location>
        <begin position="40"/>
        <end position="207"/>
    </location>
</feature>
<keyword evidence="4" id="KW-0411">Iron-sulfur</keyword>